<evidence type="ECO:0000313" key="1">
    <source>
        <dbReference type="EMBL" id="XCD03789.1"/>
    </source>
</evidence>
<organism evidence="1">
    <name type="scientific">Dulem virus 265</name>
    <dbReference type="NCBI Taxonomy" id="3145742"/>
    <lineage>
        <taxon>Viruses</taxon>
        <taxon>Monodnaviria</taxon>
        <taxon>Sangervirae</taxon>
        <taxon>Phixviricota</taxon>
        <taxon>Malgrandaviricetes</taxon>
        <taxon>Petitvirales</taxon>
        <taxon>Microviridae</taxon>
        <taxon>Microvirus</taxon>
    </lineage>
</organism>
<reference evidence="1" key="1">
    <citation type="submission" date="2024-03" db="EMBL/GenBank/DDBJ databases">
        <title>Diverse circular DNA viruses in blood, oral, and fecal samples of captive lemurs.</title>
        <authorList>
            <person name="Paietta E.N."/>
            <person name="Kraberger S."/>
            <person name="Lund M.C."/>
            <person name="Custer J.M."/>
            <person name="Vargas K.M."/>
            <person name="Ehmke E.E."/>
            <person name="Yoder A.D."/>
            <person name="Varsani A."/>
        </authorList>
    </citation>
    <scope>NUCLEOTIDE SEQUENCE</scope>
    <source>
        <strain evidence="1">Duke_21_24</strain>
    </source>
</reference>
<protein>
    <submittedName>
        <fullName evidence="1">Replication initiator protein</fullName>
    </submittedName>
</protein>
<accession>A0AAU8AW35</accession>
<proteinExistence type="predicted"/>
<sequence>MKTNKLFRVNFEKANAIYSVFKTCNVFTILLDGTLLPVYDFSGNNVRSSLNSLRKYYPDSVVRYHLKSSFYGQNTLPTPFHLTYSDCILFF</sequence>
<dbReference type="EMBL" id="PP511382">
    <property type="protein sequence ID" value="XCD03789.1"/>
    <property type="molecule type" value="Genomic_DNA"/>
</dbReference>
<name>A0AAU8AW35_9VIRU</name>